<dbReference type="GO" id="GO:0016787">
    <property type="term" value="F:hydrolase activity"/>
    <property type="evidence" value="ECO:0007669"/>
    <property type="project" value="UniProtKB-KW"/>
</dbReference>
<dbReference type="GO" id="GO:0004519">
    <property type="term" value="F:endonuclease activity"/>
    <property type="evidence" value="ECO:0007669"/>
    <property type="project" value="UniProtKB-KW"/>
</dbReference>
<dbReference type="EMBL" id="MLHQ01000017">
    <property type="protein sequence ID" value="OOF58380.1"/>
    <property type="molecule type" value="Genomic_DNA"/>
</dbReference>
<dbReference type="SUPFAM" id="SSF50199">
    <property type="entry name" value="Staphylococcal nuclease"/>
    <property type="match status" value="1"/>
</dbReference>
<evidence type="ECO:0000256" key="1">
    <source>
        <dbReference type="ARBA" id="ARBA00022722"/>
    </source>
</evidence>
<name>A0A1V3JNJ2_9PAST</name>
<evidence type="ECO:0000256" key="2">
    <source>
        <dbReference type="ARBA" id="ARBA00022759"/>
    </source>
</evidence>
<keyword evidence="2" id="KW-0255">Endonuclease</keyword>
<feature type="chain" id="PRO_5013364907" evidence="4">
    <location>
        <begin position="22"/>
        <end position="164"/>
    </location>
</feature>
<dbReference type="RefSeq" id="WP_077424135.1">
    <property type="nucleotide sequence ID" value="NZ_MLHQ01000017.1"/>
</dbReference>
<keyword evidence="4" id="KW-0732">Signal</keyword>
<evidence type="ECO:0000256" key="4">
    <source>
        <dbReference type="SAM" id="SignalP"/>
    </source>
</evidence>
<comment type="caution">
    <text evidence="6">The sequence shown here is derived from an EMBL/GenBank/DDBJ whole genome shotgun (WGS) entry which is preliminary data.</text>
</comment>
<accession>A0A1V3JNJ2</accession>
<dbReference type="PANTHER" id="PTHR12302:SF3">
    <property type="entry name" value="SERINE_THREONINE-PROTEIN KINASE 31"/>
    <property type="match status" value="1"/>
</dbReference>
<dbReference type="PANTHER" id="PTHR12302">
    <property type="entry name" value="EBNA2 BINDING PROTEIN P100"/>
    <property type="match status" value="1"/>
</dbReference>
<dbReference type="InterPro" id="IPR002071">
    <property type="entry name" value="Thermonucl_AS"/>
</dbReference>
<dbReference type="GO" id="GO:0003676">
    <property type="term" value="F:nucleic acid binding"/>
    <property type="evidence" value="ECO:0007669"/>
    <property type="project" value="InterPro"/>
</dbReference>
<proteinExistence type="predicted"/>
<dbReference type="PROSITE" id="PS50830">
    <property type="entry name" value="TNASE_3"/>
    <property type="match status" value="1"/>
</dbReference>
<organism evidence="6 7">
    <name type="scientific">Rodentibacter myodis</name>
    <dbReference type="NCBI Taxonomy" id="1907939"/>
    <lineage>
        <taxon>Bacteria</taxon>
        <taxon>Pseudomonadati</taxon>
        <taxon>Pseudomonadota</taxon>
        <taxon>Gammaproteobacteria</taxon>
        <taxon>Pasteurellales</taxon>
        <taxon>Pasteurellaceae</taxon>
        <taxon>Rodentibacter</taxon>
    </lineage>
</organism>
<dbReference type="Pfam" id="PF00565">
    <property type="entry name" value="SNase"/>
    <property type="match status" value="1"/>
</dbReference>
<evidence type="ECO:0000313" key="6">
    <source>
        <dbReference type="EMBL" id="OOF58380.1"/>
    </source>
</evidence>
<evidence type="ECO:0000259" key="5">
    <source>
        <dbReference type="PROSITE" id="PS50830"/>
    </source>
</evidence>
<reference evidence="6 7" key="1">
    <citation type="submission" date="2016-10" db="EMBL/GenBank/DDBJ databases">
        <title>Rodentibacter gen. nov. and new species.</title>
        <authorList>
            <person name="Christensen H."/>
        </authorList>
    </citation>
    <scope>NUCLEOTIDE SEQUENCE [LARGE SCALE GENOMIC DNA]</scope>
    <source>
        <strain evidence="6 7">Ac151</strain>
    </source>
</reference>
<protein>
    <submittedName>
        <fullName evidence="6">Nuclease</fullName>
    </submittedName>
</protein>
<evidence type="ECO:0000313" key="7">
    <source>
        <dbReference type="Proteomes" id="UP000188602"/>
    </source>
</evidence>
<keyword evidence="7" id="KW-1185">Reference proteome</keyword>
<dbReference type="AlphaFoldDB" id="A0A1V3JNJ2"/>
<dbReference type="SMART" id="SM00318">
    <property type="entry name" value="SNc"/>
    <property type="match status" value="1"/>
</dbReference>
<dbReference type="OrthoDB" id="9805504at2"/>
<dbReference type="InterPro" id="IPR016071">
    <property type="entry name" value="Staphylococal_nuclease_OB-fold"/>
</dbReference>
<dbReference type="InterPro" id="IPR035437">
    <property type="entry name" value="SNase_OB-fold_sf"/>
</dbReference>
<evidence type="ECO:0000256" key="3">
    <source>
        <dbReference type="ARBA" id="ARBA00022801"/>
    </source>
</evidence>
<keyword evidence="1" id="KW-0540">Nuclease</keyword>
<dbReference type="STRING" id="1907939.BKL49_07360"/>
<dbReference type="Proteomes" id="UP000188602">
    <property type="component" value="Unassembled WGS sequence"/>
</dbReference>
<feature type="domain" description="TNase-like" evidence="5">
    <location>
        <begin position="23"/>
        <end position="144"/>
    </location>
</feature>
<sequence>MIKPAALFISLLFLTALSANAASRQPCFVVGISDGDTLTCLTQEKRPIRVRLEEIDAPEKNQPFGKKAKQQLSKWVYKRLISLEISGYDRYHRVLATVYLGGKNINLEMVKTGMAWAYNQYLRHPIYLHAQEKARAQRKGLWRDAYPIQPQEWRHHRKERKYGF</sequence>
<gene>
    <name evidence="6" type="ORF">BKL49_07360</name>
</gene>
<dbReference type="Gene3D" id="2.40.50.90">
    <property type="match status" value="1"/>
</dbReference>
<dbReference type="PROSITE" id="PS01123">
    <property type="entry name" value="TNASE_1"/>
    <property type="match status" value="1"/>
</dbReference>
<feature type="signal peptide" evidence="4">
    <location>
        <begin position="1"/>
        <end position="21"/>
    </location>
</feature>
<keyword evidence="3" id="KW-0378">Hydrolase</keyword>